<accession>A0A5N7C5E9</accession>
<reference evidence="2" key="1">
    <citation type="submission" date="2019-04" db="EMBL/GenBank/DDBJ databases">
        <title>Friends and foes A comparative genomics studyof 23 Aspergillus species from section Flavi.</title>
        <authorList>
            <consortium name="DOE Joint Genome Institute"/>
            <person name="Kjaerbolling I."/>
            <person name="Vesth T."/>
            <person name="Frisvad J.C."/>
            <person name="Nybo J.L."/>
            <person name="Theobald S."/>
            <person name="Kildgaard S."/>
            <person name="Isbrandt T."/>
            <person name="Kuo A."/>
            <person name="Sato A."/>
            <person name="Lyhne E.K."/>
            <person name="Kogle M.E."/>
            <person name="Wiebenga A."/>
            <person name="Kun R.S."/>
            <person name="Lubbers R.J."/>
            <person name="Makela M.R."/>
            <person name="Barry K."/>
            <person name="Chovatia M."/>
            <person name="Clum A."/>
            <person name="Daum C."/>
            <person name="Haridas S."/>
            <person name="He G."/>
            <person name="LaButti K."/>
            <person name="Lipzen A."/>
            <person name="Mondo S."/>
            <person name="Riley R."/>
            <person name="Salamov A."/>
            <person name="Simmons B.A."/>
            <person name="Magnuson J.K."/>
            <person name="Henrissat B."/>
            <person name="Mortensen U.H."/>
            <person name="Larsen T.O."/>
            <person name="Devries R.P."/>
            <person name="Grigoriev I.V."/>
            <person name="Machida M."/>
            <person name="Baker S.E."/>
            <person name="Andersen M.R."/>
        </authorList>
    </citation>
    <scope>NUCLEOTIDE SEQUENCE [LARGE SCALE GENOMIC DNA]</scope>
    <source>
        <strain evidence="2">IBT 14317</strain>
    </source>
</reference>
<feature type="signal peptide" evidence="1">
    <location>
        <begin position="1"/>
        <end position="22"/>
    </location>
</feature>
<name>A0A5N7C5E9_PETAA</name>
<dbReference type="EMBL" id="ML735267">
    <property type="protein sequence ID" value="KAE8389326.1"/>
    <property type="molecule type" value="Genomic_DNA"/>
</dbReference>
<protein>
    <submittedName>
        <fullName evidence="2">Uncharacterized protein</fullName>
    </submittedName>
</protein>
<dbReference type="Proteomes" id="UP000326877">
    <property type="component" value="Unassembled WGS sequence"/>
</dbReference>
<feature type="chain" id="PRO_5024795196" evidence="1">
    <location>
        <begin position="23"/>
        <end position="105"/>
    </location>
</feature>
<proteinExistence type="predicted"/>
<evidence type="ECO:0000313" key="2">
    <source>
        <dbReference type="EMBL" id="KAE8389326.1"/>
    </source>
</evidence>
<evidence type="ECO:0000256" key="1">
    <source>
        <dbReference type="SAM" id="SignalP"/>
    </source>
</evidence>
<gene>
    <name evidence="2" type="ORF">BDV23DRAFT_184566</name>
</gene>
<dbReference type="AlphaFoldDB" id="A0A5N7C5E9"/>
<sequence>MFLKSSATFLALLSFFSQIAQAASIPNDMSAALSENMSPANQMDSLASDGLQASRALFNFRECVWDGVKRTIVSANLSEFVAVASTGDTVFAGGDKEADTMHTSK</sequence>
<keyword evidence="1" id="KW-0732">Signal</keyword>
<organism evidence="2">
    <name type="scientific">Petromyces alliaceus</name>
    <name type="common">Aspergillus alliaceus</name>
    <dbReference type="NCBI Taxonomy" id="209559"/>
    <lineage>
        <taxon>Eukaryota</taxon>
        <taxon>Fungi</taxon>
        <taxon>Dikarya</taxon>
        <taxon>Ascomycota</taxon>
        <taxon>Pezizomycotina</taxon>
        <taxon>Eurotiomycetes</taxon>
        <taxon>Eurotiomycetidae</taxon>
        <taxon>Eurotiales</taxon>
        <taxon>Aspergillaceae</taxon>
        <taxon>Aspergillus</taxon>
        <taxon>Aspergillus subgen. Circumdati</taxon>
    </lineage>
</organism>